<organism evidence="1 2">
    <name type="scientific">Arabis nemorensis</name>
    <dbReference type="NCBI Taxonomy" id="586526"/>
    <lineage>
        <taxon>Eukaryota</taxon>
        <taxon>Viridiplantae</taxon>
        <taxon>Streptophyta</taxon>
        <taxon>Embryophyta</taxon>
        <taxon>Tracheophyta</taxon>
        <taxon>Spermatophyta</taxon>
        <taxon>Magnoliopsida</taxon>
        <taxon>eudicotyledons</taxon>
        <taxon>Gunneridae</taxon>
        <taxon>Pentapetalae</taxon>
        <taxon>rosids</taxon>
        <taxon>malvids</taxon>
        <taxon>Brassicales</taxon>
        <taxon>Brassicaceae</taxon>
        <taxon>Arabideae</taxon>
        <taxon>Arabis</taxon>
    </lineage>
</organism>
<keyword evidence="2" id="KW-1185">Reference proteome</keyword>
<dbReference type="OrthoDB" id="1134886at2759"/>
<protein>
    <submittedName>
        <fullName evidence="1">Uncharacterized protein</fullName>
    </submittedName>
</protein>
<dbReference type="EMBL" id="CABITT030000005">
    <property type="protein sequence ID" value="VVB06306.1"/>
    <property type="molecule type" value="Genomic_DNA"/>
</dbReference>
<reference evidence="1" key="1">
    <citation type="submission" date="2019-07" db="EMBL/GenBank/DDBJ databases">
        <authorList>
            <person name="Dittberner H."/>
        </authorList>
    </citation>
    <scope>NUCLEOTIDE SEQUENCE [LARGE SCALE GENOMIC DNA]</scope>
</reference>
<accession>A0A565BY70</accession>
<evidence type="ECO:0000313" key="1">
    <source>
        <dbReference type="EMBL" id="VVB06306.1"/>
    </source>
</evidence>
<sequence>METQRSWVSLGEKGSSLSSCSVYKISTRVAQVRVDSSALERLSIKNPEIAQKKSSLTIPQDSTIEELRASLVVLLNKLLISSSSSSTISRVLSEILNSKEFDMAKIELTEGEGDFLEKSCAPLIGICSVIDNKSVAFSRVVDAVAALSCEALKATVKSFSSLDSGDKFAIEVASDLNVLPNGSKLVVGDNNEEVEAVSKIPGIHGRFRDVVKDLMLGQN</sequence>
<evidence type="ECO:0000313" key="2">
    <source>
        <dbReference type="Proteomes" id="UP000489600"/>
    </source>
</evidence>
<proteinExistence type="predicted"/>
<name>A0A565BY70_9BRAS</name>
<comment type="caution">
    <text evidence="1">The sequence shown here is derived from an EMBL/GenBank/DDBJ whole genome shotgun (WGS) entry which is preliminary data.</text>
</comment>
<dbReference type="Proteomes" id="UP000489600">
    <property type="component" value="Unassembled WGS sequence"/>
</dbReference>
<dbReference type="AlphaFoldDB" id="A0A565BY70"/>
<gene>
    <name evidence="1" type="ORF">ANE_LOCUS16750</name>
</gene>